<proteinExistence type="predicted"/>
<dbReference type="PANTHER" id="PTHR46371">
    <property type="entry name" value="OS04G0464100 PROTEIN"/>
    <property type="match status" value="1"/>
</dbReference>
<evidence type="ECO:0000313" key="1">
    <source>
        <dbReference type="EMBL" id="KAK4595285.1"/>
    </source>
</evidence>
<accession>A0AAN7J2B0</accession>
<keyword evidence="2" id="KW-1185">Reference proteome</keyword>
<reference evidence="1 2" key="1">
    <citation type="journal article" date="2023" name="G3 (Bethesda)">
        <title>A haplotype-resolved chromosome-scale genome for Quercus rubra L. provides insights into the genetics of adaptive traits for red oak species.</title>
        <authorList>
            <person name="Kapoor B."/>
            <person name="Jenkins J."/>
            <person name="Schmutz J."/>
            <person name="Zhebentyayeva T."/>
            <person name="Kuelheim C."/>
            <person name="Coggeshall M."/>
            <person name="Heim C."/>
            <person name="Lasky J.R."/>
            <person name="Leites L."/>
            <person name="Islam-Faridi N."/>
            <person name="Romero-Severson J."/>
            <person name="DeLeo V.L."/>
            <person name="Lucas S.M."/>
            <person name="Lazic D."/>
            <person name="Gailing O."/>
            <person name="Carlson J."/>
            <person name="Staton M."/>
        </authorList>
    </citation>
    <scope>NUCLEOTIDE SEQUENCE [LARGE SCALE GENOMIC DNA]</scope>
    <source>
        <strain evidence="1">Pseudo-F2</strain>
    </source>
</reference>
<dbReference type="InterPro" id="IPR044296">
    <property type="entry name" value="HIPP46"/>
</dbReference>
<sequence>MTQKIVMKVQMNSEKCQTKALKVAAIADSVYTVGLEGAEKDEVVVIGEGVNVVKLITTMRKKVGHTIAISVAEEKKRD</sequence>
<comment type="caution">
    <text evidence="1">The sequence shown here is derived from an EMBL/GenBank/DDBJ whole genome shotgun (WGS) entry which is preliminary data.</text>
</comment>
<dbReference type="EMBL" id="JAXUIC010000003">
    <property type="protein sequence ID" value="KAK4595285.1"/>
    <property type="molecule type" value="Genomic_DNA"/>
</dbReference>
<dbReference type="Gene3D" id="3.30.70.100">
    <property type="match status" value="1"/>
</dbReference>
<dbReference type="Proteomes" id="UP001324115">
    <property type="component" value="Unassembled WGS sequence"/>
</dbReference>
<evidence type="ECO:0000313" key="2">
    <source>
        <dbReference type="Proteomes" id="UP001324115"/>
    </source>
</evidence>
<protein>
    <submittedName>
        <fullName evidence="1">Uncharacterized protein</fullName>
    </submittedName>
</protein>
<name>A0AAN7J2B0_QUERU</name>
<dbReference type="AlphaFoldDB" id="A0AAN7J2B0"/>
<organism evidence="1 2">
    <name type="scientific">Quercus rubra</name>
    <name type="common">Northern red oak</name>
    <name type="synonym">Quercus borealis</name>
    <dbReference type="NCBI Taxonomy" id="3512"/>
    <lineage>
        <taxon>Eukaryota</taxon>
        <taxon>Viridiplantae</taxon>
        <taxon>Streptophyta</taxon>
        <taxon>Embryophyta</taxon>
        <taxon>Tracheophyta</taxon>
        <taxon>Spermatophyta</taxon>
        <taxon>Magnoliopsida</taxon>
        <taxon>eudicotyledons</taxon>
        <taxon>Gunneridae</taxon>
        <taxon>Pentapetalae</taxon>
        <taxon>rosids</taxon>
        <taxon>fabids</taxon>
        <taxon>Fagales</taxon>
        <taxon>Fagaceae</taxon>
        <taxon>Quercus</taxon>
    </lineage>
</organism>
<gene>
    <name evidence="1" type="ORF">RGQ29_013645</name>
</gene>